<proteinExistence type="predicted"/>
<accession>A0A7T8GQQ3</accession>
<sequence>MSARRTKINQTDPIDTPSRPTVPPSSLTPPSDRYCCYPTRSRHHGSTIQPTNCGAWTVGLSSAEIEHFLHHWGITHDGYELKKRDSDEEKKPSVEAITPQTVEGSQAAASVELRNPLRPWNGVDRDVWTWRNEVIHSLSVTGGSERQKCGWVVELITGPVREPINHIINDVYRSTNPTVLGKPAVQIKDGVQVLDLIADTLSDVRTVSDARANFIEYFYKLRNLWTKAYGGAKTAHIELVGQFLKGLRNEAA</sequence>
<name>A0A7T8GQQ3_CALRO</name>
<protein>
    <submittedName>
        <fullName evidence="2">Uncharacterized protein</fullName>
    </submittedName>
</protein>
<feature type="region of interest" description="Disordered" evidence="1">
    <location>
        <begin position="1"/>
        <end position="32"/>
    </location>
</feature>
<evidence type="ECO:0000256" key="1">
    <source>
        <dbReference type="SAM" id="MobiDB-lite"/>
    </source>
</evidence>
<reference evidence="3" key="1">
    <citation type="submission" date="2021-01" db="EMBL/GenBank/DDBJ databases">
        <title>Caligus Genome Assembly.</title>
        <authorList>
            <person name="Gallardo-Escarate C."/>
        </authorList>
    </citation>
    <scope>NUCLEOTIDE SEQUENCE [LARGE SCALE GENOMIC DNA]</scope>
</reference>
<dbReference type="Proteomes" id="UP000595437">
    <property type="component" value="Chromosome 18"/>
</dbReference>
<dbReference type="EMBL" id="CP045907">
    <property type="protein sequence ID" value="QQP35751.1"/>
    <property type="molecule type" value="Genomic_DNA"/>
</dbReference>
<organism evidence="2 3">
    <name type="scientific">Caligus rogercresseyi</name>
    <name type="common">Sea louse</name>
    <dbReference type="NCBI Taxonomy" id="217165"/>
    <lineage>
        <taxon>Eukaryota</taxon>
        <taxon>Metazoa</taxon>
        <taxon>Ecdysozoa</taxon>
        <taxon>Arthropoda</taxon>
        <taxon>Crustacea</taxon>
        <taxon>Multicrustacea</taxon>
        <taxon>Hexanauplia</taxon>
        <taxon>Copepoda</taxon>
        <taxon>Siphonostomatoida</taxon>
        <taxon>Caligidae</taxon>
        <taxon>Caligus</taxon>
    </lineage>
</organism>
<evidence type="ECO:0000313" key="2">
    <source>
        <dbReference type="EMBL" id="QQP35751.1"/>
    </source>
</evidence>
<gene>
    <name evidence="2" type="ORF">FKW44_024062</name>
</gene>
<evidence type="ECO:0000313" key="3">
    <source>
        <dbReference type="Proteomes" id="UP000595437"/>
    </source>
</evidence>
<keyword evidence="3" id="KW-1185">Reference proteome</keyword>
<dbReference type="AlphaFoldDB" id="A0A7T8GQQ3"/>